<evidence type="ECO:0000313" key="9">
    <source>
        <dbReference type="Proteomes" id="UP000195755"/>
    </source>
</evidence>
<feature type="transmembrane region" description="Helical" evidence="6">
    <location>
        <begin position="112"/>
        <end position="134"/>
    </location>
</feature>
<feature type="transmembrane region" description="Helical" evidence="6">
    <location>
        <begin position="329"/>
        <end position="348"/>
    </location>
</feature>
<dbReference type="Proteomes" id="UP000195755">
    <property type="component" value="Chromosome"/>
</dbReference>
<dbReference type="KEGG" id="salj:SMD11_3733"/>
<dbReference type="GO" id="GO:0020037">
    <property type="term" value="F:heme binding"/>
    <property type="evidence" value="ECO:0007669"/>
    <property type="project" value="InterPro"/>
</dbReference>
<evidence type="ECO:0000256" key="1">
    <source>
        <dbReference type="ARBA" id="ARBA00004141"/>
    </source>
</evidence>
<dbReference type="InterPro" id="IPR017562">
    <property type="entry name" value="Cyt_c_biogenesis_CcsA"/>
</dbReference>
<accession>A0A1Z2L4X5</accession>
<dbReference type="GO" id="GO:0017004">
    <property type="term" value="P:cytochrome complex assembly"/>
    <property type="evidence" value="ECO:0007669"/>
    <property type="project" value="UniProtKB-KW"/>
</dbReference>
<sequence length="386" mass="41486">MIPIAAAANENMANLSNVLVYSAMAVYTLAFLAHIAEWVFGSRSAVARTAAAITTEAKAATAAAGQGAQGGGGTAVLDRPKVVTRAVAGGRDVPDGPGAAGTSEKGDVFGRIAVSLTVLAFLLHAGGVLTRALSVERAPWGNMYEFSTTFGMVVVAVYLGLLVARKNVRWLGLPLVTTILLDLGLAVSVLYTDSDQLVPALHSYWLWIHVSCAIISGASLWVGAAATLFYLFRNGYEERLEQGYVGTDGLNRLLAELPADGRKVARFKAKLAKGTDSFVMRLPSAATLDKFAYRINATVFPLWTFTIIAGAIWAEAAWGRYWGWDPKEVWSFITWVAYATYLHARATAGWKGRKAAYIALFAFATYIFNYYGVNIFVTGKHSYAGV</sequence>
<feature type="domain" description="Cytochrome c assembly protein" evidence="7">
    <location>
        <begin position="140"/>
        <end position="377"/>
    </location>
</feature>
<feature type="transmembrane region" description="Helical" evidence="6">
    <location>
        <begin position="291"/>
        <end position="314"/>
    </location>
</feature>
<feature type="transmembrane region" description="Helical" evidence="6">
    <location>
        <begin position="204"/>
        <end position="232"/>
    </location>
</feature>
<evidence type="ECO:0000256" key="3">
    <source>
        <dbReference type="ARBA" id="ARBA00022748"/>
    </source>
</evidence>
<dbReference type="InterPro" id="IPR045062">
    <property type="entry name" value="Cyt_c_biogenesis_CcsA/CcmC"/>
</dbReference>
<keyword evidence="3" id="KW-0201">Cytochrome c-type biogenesis</keyword>
<evidence type="ECO:0000313" key="8">
    <source>
        <dbReference type="EMBL" id="ARZ69352.1"/>
    </source>
</evidence>
<dbReference type="NCBIfam" id="TIGR03144">
    <property type="entry name" value="cytochr_II_ccsB"/>
    <property type="match status" value="1"/>
</dbReference>
<dbReference type="EMBL" id="CP021744">
    <property type="protein sequence ID" value="ARZ69352.1"/>
    <property type="molecule type" value="Genomic_DNA"/>
</dbReference>
<dbReference type="AlphaFoldDB" id="A0A1Z2L4X5"/>
<evidence type="ECO:0000256" key="2">
    <source>
        <dbReference type="ARBA" id="ARBA00022692"/>
    </source>
</evidence>
<dbReference type="Pfam" id="PF01578">
    <property type="entry name" value="Cytochrom_C_asm"/>
    <property type="match status" value="1"/>
</dbReference>
<evidence type="ECO:0000256" key="5">
    <source>
        <dbReference type="ARBA" id="ARBA00023136"/>
    </source>
</evidence>
<keyword evidence="5 6" id="KW-0472">Membrane</keyword>
<feature type="transmembrane region" description="Helical" evidence="6">
    <location>
        <begin position="171"/>
        <end position="192"/>
    </location>
</feature>
<dbReference type="PANTHER" id="PTHR30071:SF1">
    <property type="entry name" value="CYTOCHROME B_B6 PROTEIN-RELATED"/>
    <property type="match status" value="1"/>
</dbReference>
<reference evidence="8 9" key="1">
    <citation type="submission" date="2017-06" db="EMBL/GenBank/DDBJ databases">
        <title>Streptomyces albireticuli Genome sequencing and assembly.</title>
        <authorList>
            <person name="Wang Y."/>
            <person name="Du B."/>
            <person name="Ding Y."/>
            <person name="Liu H."/>
            <person name="Hou Q."/>
            <person name="Liu K."/>
            <person name="Yao L."/>
            <person name="Wang C."/>
        </authorList>
    </citation>
    <scope>NUCLEOTIDE SEQUENCE [LARGE SCALE GENOMIC DNA]</scope>
    <source>
        <strain evidence="8 9">MDJK11</strain>
    </source>
</reference>
<gene>
    <name evidence="8" type="ORF">SMD11_3733</name>
</gene>
<protein>
    <submittedName>
        <fullName evidence="8">Cytochrome C biogenesis protein</fullName>
    </submittedName>
</protein>
<keyword evidence="4 6" id="KW-1133">Transmembrane helix</keyword>
<feature type="transmembrane region" description="Helical" evidence="6">
    <location>
        <begin position="18"/>
        <end position="40"/>
    </location>
</feature>
<evidence type="ECO:0000259" key="7">
    <source>
        <dbReference type="Pfam" id="PF01578"/>
    </source>
</evidence>
<evidence type="ECO:0000256" key="6">
    <source>
        <dbReference type="SAM" id="Phobius"/>
    </source>
</evidence>
<name>A0A1Z2L4X5_9ACTN</name>
<feature type="transmembrane region" description="Helical" evidence="6">
    <location>
        <begin position="355"/>
        <end position="373"/>
    </location>
</feature>
<comment type="subcellular location">
    <subcellularLocation>
        <location evidence="1">Membrane</location>
        <topology evidence="1">Multi-pass membrane protein</topology>
    </subcellularLocation>
</comment>
<evidence type="ECO:0000256" key="4">
    <source>
        <dbReference type="ARBA" id="ARBA00022989"/>
    </source>
</evidence>
<dbReference type="GO" id="GO:0005886">
    <property type="term" value="C:plasma membrane"/>
    <property type="evidence" value="ECO:0007669"/>
    <property type="project" value="TreeGrafter"/>
</dbReference>
<dbReference type="InterPro" id="IPR002541">
    <property type="entry name" value="Cyt_c_assembly"/>
</dbReference>
<keyword evidence="2 6" id="KW-0812">Transmembrane</keyword>
<dbReference type="PANTHER" id="PTHR30071">
    <property type="entry name" value="HEME EXPORTER PROTEIN C"/>
    <property type="match status" value="1"/>
</dbReference>
<proteinExistence type="predicted"/>
<organism evidence="8 9">
    <name type="scientific">Streptomyces albireticuli</name>
    <dbReference type="NCBI Taxonomy" id="1940"/>
    <lineage>
        <taxon>Bacteria</taxon>
        <taxon>Bacillati</taxon>
        <taxon>Actinomycetota</taxon>
        <taxon>Actinomycetes</taxon>
        <taxon>Kitasatosporales</taxon>
        <taxon>Streptomycetaceae</taxon>
        <taxon>Streptomyces</taxon>
    </lineage>
</organism>
<feature type="transmembrane region" description="Helical" evidence="6">
    <location>
        <begin position="146"/>
        <end position="164"/>
    </location>
</feature>